<feature type="transmembrane region" description="Helical" evidence="1">
    <location>
        <begin position="62"/>
        <end position="81"/>
    </location>
</feature>
<dbReference type="EnsemblPlants" id="AET4Gv20070800.1">
    <property type="protein sequence ID" value="AET4Gv20070800.1"/>
    <property type="gene ID" value="AET4Gv20070800"/>
</dbReference>
<proteinExistence type="predicted"/>
<reference evidence="2" key="3">
    <citation type="journal article" date="2017" name="Nature">
        <title>Genome sequence of the progenitor of the wheat D genome Aegilops tauschii.</title>
        <authorList>
            <person name="Luo M.C."/>
            <person name="Gu Y.Q."/>
            <person name="Puiu D."/>
            <person name="Wang H."/>
            <person name="Twardziok S.O."/>
            <person name="Deal K.R."/>
            <person name="Huo N."/>
            <person name="Zhu T."/>
            <person name="Wang L."/>
            <person name="Wang Y."/>
            <person name="McGuire P.E."/>
            <person name="Liu S."/>
            <person name="Long H."/>
            <person name="Ramasamy R.K."/>
            <person name="Rodriguez J.C."/>
            <person name="Van S.L."/>
            <person name="Yuan L."/>
            <person name="Wang Z."/>
            <person name="Xia Z."/>
            <person name="Xiao L."/>
            <person name="Anderson O.D."/>
            <person name="Ouyang S."/>
            <person name="Liang Y."/>
            <person name="Zimin A.V."/>
            <person name="Pertea G."/>
            <person name="Qi P."/>
            <person name="Bennetzen J.L."/>
            <person name="Dai X."/>
            <person name="Dawson M.W."/>
            <person name="Muller H.G."/>
            <person name="Kugler K."/>
            <person name="Rivarola-Duarte L."/>
            <person name="Spannagl M."/>
            <person name="Mayer K.F.X."/>
            <person name="Lu F.H."/>
            <person name="Bevan M.W."/>
            <person name="Leroy P."/>
            <person name="Li P."/>
            <person name="You F.M."/>
            <person name="Sun Q."/>
            <person name="Liu Z."/>
            <person name="Lyons E."/>
            <person name="Wicker T."/>
            <person name="Salzberg S.L."/>
            <person name="Devos K.M."/>
            <person name="Dvorak J."/>
        </authorList>
    </citation>
    <scope>NUCLEOTIDE SEQUENCE [LARGE SCALE GENOMIC DNA]</scope>
    <source>
        <strain evidence="2">cv. AL8/78</strain>
    </source>
</reference>
<organism evidence="2 3">
    <name type="scientific">Aegilops tauschii subsp. strangulata</name>
    <name type="common">Goatgrass</name>
    <dbReference type="NCBI Taxonomy" id="200361"/>
    <lineage>
        <taxon>Eukaryota</taxon>
        <taxon>Viridiplantae</taxon>
        <taxon>Streptophyta</taxon>
        <taxon>Embryophyta</taxon>
        <taxon>Tracheophyta</taxon>
        <taxon>Spermatophyta</taxon>
        <taxon>Magnoliopsida</taxon>
        <taxon>Liliopsida</taxon>
        <taxon>Poales</taxon>
        <taxon>Poaceae</taxon>
        <taxon>BOP clade</taxon>
        <taxon>Pooideae</taxon>
        <taxon>Triticodae</taxon>
        <taxon>Triticeae</taxon>
        <taxon>Triticinae</taxon>
        <taxon>Aegilops</taxon>
    </lineage>
</organism>
<dbReference type="Proteomes" id="UP000015105">
    <property type="component" value="Chromosome 4D"/>
</dbReference>
<evidence type="ECO:0000256" key="1">
    <source>
        <dbReference type="SAM" id="Phobius"/>
    </source>
</evidence>
<evidence type="ECO:0000313" key="2">
    <source>
        <dbReference type="EnsemblPlants" id="AET4Gv20070800.1"/>
    </source>
</evidence>
<dbReference type="AlphaFoldDB" id="A0A453H5E0"/>
<keyword evidence="1" id="KW-0472">Membrane</keyword>
<reference evidence="3" key="2">
    <citation type="journal article" date="2017" name="Nat. Plants">
        <title>The Aegilops tauschii genome reveals multiple impacts of transposons.</title>
        <authorList>
            <person name="Zhao G."/>
            <person name="Zou C."/>
            <person name="Li K."/>
            <person name="Wang K."/>
            <person name="Li T."/>
            <person name="Gao L."/>
            <person name="Zhang X."/>
            <person name="Wang H."/>
            <person name="Yang Z."/>
            <person name="Liu X."/>
            <person name="Jiang W."/>
            <person name="Mao L."/>
            <person name="Kong X."/>
            <person name="Jiao Y."/>
            <person name="Jia J."/>
        </authorList>
    </citation>
    <scope>NUCLEOTIDE SEQUENCE [LARGE SCALE GENOMIC DNA]</scope>
    <source>
        <strain evidence="3">cv. AL8/78</strain>
    </source>
</reference>
<name>A0A453H5E0_AEGTS</name>
<reference evidence="3" key="1">
    <citation type="journal article" date="2014" name="Science">
        <title>Ancient hybridizations among the ancestral genomes of bread wheat.</title>
        <authorList>
            <consortium name="International Wheat Genome Sequencing Consortium,"/>
            <person name="Marcussen T."/>
            <person name="Sandve S.R."/>
            <person name="Heier L."/>
            <person name="Spannagl M."/>
            <person name="Pfeifer M."/>
            <person name="Jakobsen K.S."/>
            <person name="Wulff B.B."/>
            <person name="Steuernagel B."/>
            <person name="Mayer K.F."/>
            <person name="Olsen O.A."/>
        </authorList>
    </citation>
    <scope>NUCLEOTIDE SEQUENCE [LARGE SCALE GENOMIC DNA]</scope>
    <source>
        <strain evidence="3">cv. AL8/78</strain>
    </source>
</reference>
<keyword evidence="3" id="KW-1185">Reference proteome</keyword>
<sequence length="112" mass="12413">SPFLSFPRRAIGVGESEFPAPKNTRRRQAVGHRALRLFSHRSGRGGVGWDRREGGAMEPLEAAIAIVFNALLLVFMVKLFFAMFQMKLVVILFYLVVVLFALAFSGRGPAGF</sequence>
<dbReference type="STRING" id="200361.A0A453H5E0"/>
<keyword evidence="1" id="KW-1133">Transmembrane helix</keyword>
<accession>A0A453H5E0</accession>
<evidence type="ECO:0000313" key="3">
    <source>
        <dbReference type="Proteomes" id="UP000015105"/>
    </source>
</evidence>
<dbReference type="Gramene" id="AET4Gv20070800.1">
    <property type="protein sequence ID" value="AET4Gv20070800.1"/>
    <property type="gene ID" value="AET4Gv20070800"/>
</dbReference>
<keyword evidence="1" id="KW-0812">Transmembrane</keyword>
<feature type="transmembrane region" description="Helical" evidence="1">
    <location>
        <begin position="88"/>
        <end position="106"/>
    </location>
</feature>
<protein>
    <submittedName>
        <fullName evidence="2">Uncharacterized protein</fullName>
    </submittedName>
</protein>
<reference evidence="2" key="5">
    <citation type="journal article" date="2021" name="G3 (Bethesda)">
        <title>Aegilops tauschii genome assembly Aet v5.0 features greater sequence contiguity and improved annotation.</title>
        <authorList>
            <person name="Wang L."/>
            <person name="Zhu T."/>
            <person name="Rodriguez J.C."/>
            <person name="Deal K.R."/>
            <person name="Dubcovsky J."/>
            <person name="McGuire P.E."/>
            <person name="Lux T."/>
            <person name="Spannagl M."/>
            <person name="Mayer K.F.X."/>
            <person name="Baldrich P."/>
            <person name="Meyers B.C."/>
            <person name="Huo N."/>
            <person name="Gu Y.Q."/>
            <person name="Zhou H."/>
            <person name="Devos K.M."/>
            <person name="Bennetzen J.L."/>
            <person name="Unver T."/>
            <person name="Budak H."/>
            <person name="Gulick P.J."/>
            <person name="Galiba G."/>
            <person name="Kalapos B."/>
            <person name="Nelson D.R."/>
            <person name="Li P."/>
            <person name="You F.M."/>
            <person name="Luo M.C."/>
            <person name="Dvorak J."/>
        </authorList>
    </citation>
    <scope>NUCLEOTIDE SEQUENCE [LARGE SCALE GENOMIC DNA]</scope>
    <source>
        <strain evidence="2">cv. AL8/78</strain>
    </source>
</reference>
<reference evidence="2" key="4">
    <citation type="submission" date="2019-03" db="UniProtKB">
        <authorList>
            <consortium name="EnsemblPlants"/>
        </authorList>
    </citation>
    <scope>IDENTIFICATION</scope>
</reference>